<reference evidence="1 2" key="2">
    <citation type="submission" date="2012-02" db="EMBL/GenBank/DDBJ databases">
        <title>Improved High-Quality Draft sequence of Eubacterium cellulosolvens 6.</title>
        <authorList>
            <consortium name="US DOE Joint Genome Institute"/>
            <person name="Lucas S."/>
            <person name="Han J."/>
            <person name="Lapidus A."/>
            <person name="Cheng J.-F."/>
            <person name="Goodwin L."/>
            <person name="Pitluck S."/>
            <person name="Peters L."/>
            <person name="Mikhailova N."/>
            <person name="Gu W."/>
            <person name="Detter J.C."/>
            <person name="Han C."/>
            <person name="Tapia R."/>
            <person name="Land M."/>
            <person name="Hauser L."/>
            <person name="Kyrpides N."/>
            <person name="Ivanova N."/>
            <person name="Pagani I."/>
            <person name="Johnson E."/>
            <person name="Mukhopadhyay B."/>
            <person name="Anderson I."/>
            <person name="Woyke T."/>
        </authorList>
    </citation>
    <scope>NUCLEOTIDE SEQUENCE [LARGE SCALE GENOMIC DNA]</scope>
    <source>
        <strain evidence="1 2">6</strain>
    </source>
</reference>
<accession>I5AU76</accession>
<dbReference type="OrthoDB" id="1956262at2"/>
<protein>
    <submittedName>
        <fullName evidence="1">Uncharacterized protein</fullName>
    </submittedName>
</protein>
<organism evidence="1 2">
    <name type="scientific">Eubacterium cellulosolvens (strain ATCC 43171 / JCM 9499 / 6)</name>
    <name type="common">Cillobacterium cellulosolvens</name>
    <dbReference type="NCBI Taxonomy" id="633697"/>
    <lineage>
        <taxon>Bacteria</taxon>
        <taxon>Bacillati</taxon>
        <taxon>Bacillota</taxon>
        <taxon>Clostridia</taxon>
        <taxon>Eubacteriales</taxon>
        <taxon>Eubacteriaceae</taxon>
        <taxon>Eubacterium</taxon>
    </lineage>
</organism>
<dbReference type="HOGENOM" id="CLU_723089_0_0_9"/>
<keyword evidence="2" id="KW-1185">Reference proteome</keyword>
<dbReference type="AlphaFoldDB" id="I5AU76"/>
<gene>
    <name evidence="1" type="ORF">EubceDRAFT1_1560</name>
</gene>
<sequence>MNTKNLDLIFTQYRLRFHELNEQSSFKPDEGSKWRAVSSFHKNWNSDAEDFAAMFAAAMEALLPLFETGMHKPVSGLKELMKKTDEAEFVRLQFRDLFRKSSVADLDERMEAIRAFREAVNIHIANCVAEPQKYQQTDADVLNYLAVYDPSHNYLYRKEAADLFAQAAEFGEYFCAGRLPLRGYYKMCDMILEEVWNYPLILKDHQGRVAAMQNGFEDDLHLLAYDILTCAYKYDFYSNIRISYTFVNDWMKRAETMQLLESKINDLKNKLQQSTAHMNDVCDCSLPDLTGIEVNHKSYGAGSVISCTDDRVKVHFPTSDKVFRFPDALLNGFLKPADPAVLEGFKAFEHATRVRPMLQLEIDDIREQLTEAEQKFKAFA</sequence>
<name>I5AU76_EUBC6</name>
<dbReference type="STRING" id="633697.EubceDRAFT1_1560"/>
<dbReference type="EMBL" id="CM001487">
    <property type="protein sequence ID" value="EIM57349.1"/>
    <property type="molecule type" value="Genomic_DNA"/>
</dbReference>
<evidence type="ECO:0000313" key="1">
    <source>
        <dbReference type="EMBL" id="EIM57349.1"/>
    </source>
</evidence>
<proteinExistence type="predicted"/>
<evidence type="ECO:0000313" key="2">
    <source>
        <dbReference type="Proteomes" id="UP000005753"/>
    </source>
</evidence>
<dbReference type="Proteomes" id="UP000005753">
    <property type="component" value="Chromosome"/>
</dbReference>
<reference evidence="1 2" key="1">
    <citation type="submission" date="2010-08" db="EMBL/GenBank/DDBJ databases">
        <authorList>
            <consortium name="US DOE Joint Genome Institute (JGI-PGF)"/>
            <person name="Lucas S."/>
            <person name="Copeland A."/>
            <person name="Lapidus A."/>
            <person name="Cheng J.-F."/>
            <person name="Bruce D."/>
            <person name="Goodwin L."/>
            <person name="Pitluck S."/>
            <person name="Land M.L."/>
            <person name="Hauser L."/>
            <person name="Chang Y.-J."/>
            <person name="Anderson I.J."/>
            <person name="Johnson E."/>
            <person name="Mulhopadhyay B."/>
            <person name="Kyrpides N."/>
            <person name="Woyke T.J."/>
        </authorList>
    </citation>
    <scope>NUCLEOTIDE SEQUENCE [LARGE SCALE GENOMIC DNA]</scope>
    <source>
        <strain evidence="1 2">6</strain>
    </source>
</reference>